<keyword evidence="3" id="KW-1185">Reference proteome</keyword>
<keyword evidence="1" id="KW-0472">Membrane</keyword>
<name>A0AAW1NKV9_POPJA</name>
<dbReference type="AlphaFoldDB" id="A0AAW1NKV9"/>
<comment type="caution">
    <text evidence="2">The sequence shown here is derived from an EMBL/GenBank/DDBJ whole genome shotgun (WGS) entry which is preliminary data.</text>
</comment>
<feature type="transmembrane region" description="Helical" evidence="1">
    <location>
        <begin position="120"/>
        <end position="143"/>
    </location>
</feature>
<dbReference type="EMBL" id="JASPKY010000001">
    <property type="protein sequence ID" value="KAK9759160.1"/>
    <property type="molecule type" value="Genomic_DNA"/>
</dbReference>
<reference evidence="2 3" key="1">
    <citation type="journal article" date="2024" name="BMC Genomics">
        <title>De novo assembly and annotation of Popillia japonica's genome with initial clues to its potential as an invasive pest.</title>
        <authorList>
            <person name="Cucini C."/>
            <person name="Boschi S."/>
            <person name="Funari R."/>
            <person name="Cardaioli E."/>
            <person name="Iannotti N."/>
            <person name="Marturano G."/>
            <person name="Paoli F."/>
            <person name="Bruttini M."/>
            <person name="Carapelli A."/>
            <person name="Frati F."/>
            <person name="Nardi F."/>
        </authorList>
    </citation>
    <scope>NUCLEOTIDE SEQUENCE [LARGE SCALE GENOMIC DNA]</scope>
    <source>
        <strain evidence="2">DMR45628</strain>
    </source>
</reference>
<accession>A0AAW1NKV9</accession>
<feature type="transmembrane region" description="Helical" evidence="1">
    <location>
        <begin position="38"/>
        <end position="61"/>
    </location>
</feature>
<gene>
    <name evidence="2" type="ORF">QE152_g37</name>
</gene>
<organism evidence="2 3">
    <name type="scientific">Popillia japonica</name>
    <name type="common">Japanese beetle</name>
    <dbReference type="NCBI Taxonomy" id="7064"/>
    <lineage>
        <taxon>Eukaryota</taxon>
        <taxon>Metazoa</taxon>
        <taxon>Ecdysozoa</taxon>
        <taxon>Arthropoda</taxon>
        <taxon>Hexapoda</taxon>
        <taxon>Insecta</taxon>
        <taxon>Pterygota</taxon>
        <taxon>Neoptera</taxon>
        <taxon>Endopterygota</taxon>
        <taxon>Coleoptera</taxon>
        <taxon>Polyphaga</taxon>
        <taxon>Scarabaeiformia</taxon>
        <taxon>Scarabaeidae</taxon>
        <taxon>Rutelinae</taxon>
        <taxon>Popillia</taxon>
    </lineage>
</organism>
<feature type="transmembrane region" description="Helical" evidence="1">
    <location>
        <begin position="67"/>
        <end position="87"/>
    </location>
</feature>
<proteinExistence type="predicted"/>
<evidence type="ECO:0000313" key="3">
    <source>
        <dbReference type="Proteomes" id="UP001458880"/>
    </source>
</evidence>
<feature type="transmembrane region" description="Helical" evidence="1">
    <location>
        <begin position="6"/>
        <end position="26"/>
    </location>
</feature>
<dbReference type="Proteomes" id="UP001458880">
    <property type="component" value="Unassembled WGS sequence"/>
</dbReference>
<sequence length="263" mass="30526">MEGSPFIKLKHFCISLVFVGLAPFYFDEENNIIYSTFYIKIVFAVEFLITVTCVGIFFEFADMEREASVSTVLLYILLGVFLLKVIIRNVKGIFYNRSIYLMWIQIRETMELCNKHDLRYFSFAMLYWTLFNMVVVTLAPPILNTLIYILSNQKTSDFISISSIYLVNTSYLVAGQEFCLLIHLMSEYFGKLDLILKELTKDSGLIVVKDENIEEIKTVFRCYFSICEAVRKIAANFVMPAIVMIGETMMGFIFHSHNLMLLF</sequence>
<feature type="transmembrane region" description="Helical" evidence="1">
    <location>
        <begin position="233"/>
        <end position="254"/>
    </location>
</feature>
<keyword evidence="1" id="KW-1133">Transmembrane helix</keyword>
<evidence type="ECO:0008006" key="4">
    <source>
        <dbReference type="Google" id="ProtNLM"/>
    </source>
</evidence>
<evidence type="ECO:0000256" key="1">
    <source>
        <dbReference type="SAM" id="Phobius"/>
    </source>
</evidence>
<evidence type="ECO:0000313" key="2">
    <source>
        <dbReference type="EMBL" id="KAK9759160.1"/>
    </source>
</evidence>
<protein>
    <recommendedName>
        <fullName evidence="4">Gustatory receptor</fullName>
    </recommendedName>
</protein>
<keyword evidence="1" id="KW-0812">Transmembrane</keyword>